<keyword evidence="1" id="KW-1015">Disulfide bond</keyword>
<evidence type="ECO:0000259" key="4">
    <source>
        <dbReference type="PROSITE" id="PS50923"/>
    </source>
</evidence>
<dbReference type="Proteomes" id="UP000504633">
    <property type="component" value="Unplaced"/>
</dbReference>
<dbReference type="OrthoDB" id="2019384at2759"/>
<dbReference type="GO" id="GO:0004252">
    <property type="term" value="F:serine-type endopeptidase activity"/>
    <property type="evidence" value="ECO:0007669"/>
    <property type="project" value="InterPro"/>
</dbReference>
<dbReference type="GeneID" id="111601425"/>
<dbReference type="InterPro" id="IPR051333">
    <property type="entry name" value="CLIP_Serine_Protease"/>
</dbReference>
<dbReference type="GO" id="GO:0006508">
    <property type="term" value="P:proteolysis"/>
    <property type="evidence" value="ECO:0007669"/>
    <property type="project" value="InterPro"/>
</dbReference>
<feature type="domain" description="Peptidase S1" evidence="3">
    <location>
        <begin position="220"/>
        <end position="465"/>
    </location>
</feature>
<dbReference type="InterPro" id="IPR018114">
    <property type="entry name" value="TRYPSIN_HIS"/>
</dbReference>
<dbReference type="InterPro" id="IPR043504">
    <property type="entry name" value="Peptidase_S1_PA_chymotrypsin"/>
</dbReference>
<accession>A0A6J1M613</accession>
<keyword evidence="5" id="KW-1185">Reference proteome</keyword>
<evidence type="ECO:0000313" key="6">
    <source>
        <dbReference type="RefSeq" id="XP_023173769.1"/>
    </source>
</evidence>
<dbReference type="PROSITE" id="PS00134">
    <property type="entry name" value="TRYPSIN_HIS"/>
    <property type="match status" value="1"/>
</dbReference>
<evidence type="ECO:0000256" key="1">
    <source>
        <dbReference type="ARBA" id="ARBA00023157"/>
    </source>
</evidence>
<protein>
    <submittedName>
        <fullName evidence="6">Chymotrypsin-C-like</fullName>
    </submittedName>
</protein>
<sequence length="474" mass="53186">MNRTHRFVYPSQPVRFACRDTSTHIKGTEWDVCLRTGKWNIGDTLCPAKKLNLNADTNGTNGCAIDTYDENLIIKQCRHYNCATEVYPPINSMTVQFSCRGNTVLYPSNLTLSKIECKDKQWSRNKVPYHAPTCLKTCDGGQIDCHDMVLPICTLPEMNFKCKDRIPVGTIVNLNCKYGSQRLQDSMNVKCQPDGTWTNIYALKDYCTELCGIDETDSTLLSKNAPTVHPLKSPWTVPLYTRNGTIFKRTCSGVRIKSNLVLTAAHCLYTVDNKILSEALIRVGNSLSDQTVMDNDYNLDLVDLIIVNERYNREPIVGDIAVLKLRRKKRSYVPKVICLPWTYNANYEKNIPLNLSGEVTSWNTSDITSSVNLTLTTANKIEQNTTEGSDMFKVKIGRGVKLCLGDSGSAFVGPCYGRYSEALSTKCLYGVASNSKQGLDTDECSNVVEFTDLSIYKYFINKEIEIVLDTCLDP</sequence>
<reference evidence="6" key="1">
    <citation type="submission" date="2025-08" db="UniProtKB">
        <authorList>
            <consortium name="RefSeq"/>
        </authorList>
    </citation>
    <scope>IDENTIFICATION</scope>
    <source>
        <strain evidence="6">15085-1641.00</strain>
        <tissue evidence="6">Whole body</tissue>
    </source>
</reference>
<dbReference type="Pfam" id="PF00084">
    <property type="entry name" value="Sushi"/>
    <property type="match status" value="1"/>
</dbReference>
<gene>
    <name evidence="6" type="primary">LOC111601425</name>
</gene>
<keyword evidence="2" id="KW-0768">Sushi</keyword>
<comment type="caution">
    <text evidence="2">Lacks conserved residue(s) required for the propagation of feature annotation.</text>
</comment>
<dbReference type="Pfam" id="PF00089">
    <property type="entry name" value="Trypsin"/>
    <property type="match status" value="1"/>
</dbReference>
<dbReference type="SUPFAM" id="SSF50494">
    <property type="entry name" value="Trypsin-like serine proteases"/>
    <property type="match status" value="1"/>
</dbReference>
<dbReference type="SMART" id="SM00020">
    <property type="entry name" value="Tryp_SPc"/>
    <property type="match status" value="1"/>
</dbReference>
<dbReference type="InterPro" id="IPR001314">
    <property type="entry name" value="Peptidase_S1A"/>
</dbReference>
<organism evidence="5 6">
    <name type="scientific">Drosophila hydei</name>
    <name type="common">Fruit fly</name>
    <dbReference type="NCBI Taxonomy" id="7224"/>
    <lineage>
        <taxon>Eukaryota</taxon>
        <taxon>Metazoa</taxon>
        <taxon>Ecdysozoa</taxon>
        <taxon>Arthropoda</taxon>
        <taxon>Hexapoda</taxon>
        <taxon>Insecta</taxon>
        <taxon>Pterygota</taxon>
        <taxon>Neoptera</taxon>
        <taxon>Endopterygota</taxon>
        <taxon>Diptera</taxon>
        <taxon>Brachycera</taxon>
        <taxon>Muscomorpha</taxon>
        <taxon>Ephydroidea</taxon>
        <taxon>Drosophilidae</taxon>
        <taxon>Drosophila</taxon>
    </lineage>
</organism>
<name>A0A6J1M613_DROHY</name>
<dbReference type="InterPro" id="IPR001254">
    <property type="entry name" value="Trypsin_dom"/>
</dbReference>
<dbReference type="PANTHER" id="PTHR24260:SF136">
    <property type="entry name" value="GH08193P-RELATED"/>
    <property type="match status" value="1"/>
</dbReference>
<dbReference type="Gene3D" id="2.40.10.10">
    <property type="entry name" value="Trypsin-like serine proteases"/>
    <property type="match status" value="1"/>
</dbReference>
<feature type="domain" description="Sushi" evidence="4">
    <location>
        <begin position="151"/>
        <end position="209"/>
    </location>
</feature>
<dbReference type="InterPro" id="IPR009003">
    <property type="entry name" value="Peptidase_S1_PA"/>
</dbReference>
<dbReference type="KEGG" id="dhe:111601425"/>
<dbReference type="PROSITE" id="PS50923">
    <property type="entry name" value="SUSHI"/>
    <property type="match status" value="1"/>
</dbReference>
<dbReference type="RefSeq" id="XP_023173769.1">
    <property type="nucleotide sequence ID" value="XM_023318001.1"/>
</dbReference>
<dbReference type="AlphaFoldDB" id="A0A6J1M613"/>
<evidence type="ECO:0000259" key="3">
    <source>
        <dbReference type="PROSITE" id="PS50240"/>
    </source>
</evidence>
<dbReference type="InterPro" id="IPR000436">
    <property type="entry name" value="Sushi_SCR_CCP_dom"/>
</dbReference>
<evidence type="ECO:0000313" key="5">
    <source>
        <dbReference type="Proteomes" id="UP000504633"/>
    </source>
</evidence>
<evidence type="ECO:0000256" key="2">
    <source>
        <dbReference type="PROSITE-ProRule" id="PRU00302"/>
    </source>
</evidence>
<dbReference type="PRINTS" id="PR00722">
    <property type="entry name" value="CHYMOTRYPSIN"/>
</dbReference>
<dbReference type="PROSITE" id="PS50240">
    <property type="entry name" value="TRYPSIN_DOM"/>
    <property type="match status" value="1"/>
</dbReference>
<dbReference type="PANTHER" id="PTHR24260">
    <property type="match status" value="1"/>
</dbReference>
<proteinExistence type="predicted"/>